<dbReference type="GO" id="GO:0016301">
    <property type="term" value="F:kinase activity"/>
    <property type="evidence" value="ECO:0007669"/>
    <property type="project" value="UniProtKB-KW"/>
</dbReference>
<comment type="caution">
    <text evidence="4">The sequence shown here is derived from an EMBL/GenBank/DDBJ whole genome shotgun (WGS) entry which is preliminary data.</text>
</comment>
<gene>
    <name evidence="4" type="ORF">OA57_00550</name>
</gene>
<keyword evidence="2" id="KW-0129">CBS domain</keyword>
<name>A0A0A3BDH4_9PAST</name>
<dbReference type="Pfam" id="PF00027">
    <property type="entry name" value="cNMP_binding"/>
    <property type="match status" value="1"/>
</dbReference>
<dbReference type="InterPro" id="IPR018821">
    <property type="entry name" value="DUF294_put_nucleoTrafse_sb-bd"/>
</dbReference>
<dbReference type="Pfam" id="PF03445">
    <property type="entry name" value="DUF294"/>
    <property type="match status" value="1"/>
</dbReference>
<dbReference type="InterPro" id="IPR005105">
    <property type="entry name" value="GlnD_Uridyltrans_N"/>
</dbReference>
<keyword evidence="4" id="KW-0418">Kinase</keyword>
<dbReference type="InterPro" id="IPR046342">
    <property type="entry name" value="CBS_dom_sf"/>
</dbReference>
<dbReference type="SUPFAM" id="SSF51206">
    <property type="entry name" value="cAMP-binding domain-like"/>
    <property type="match status" value="1"/>
</dbReference>
<dbReference type="RefSeq" id="WP_034612031.1">
    <property type="nucleotide sequence ID" value="NZ_JSUM01000001.1"/>
</dbReference>
<evidence type="ECO:0000313" key="4">
    <source>
        <dbReference type="EMBL" id="KGQ71589.1"/>
    </source>
</evidence>
<dbReference type="Gene3D" id="2.60.120.10">
    <property type="entry name" value="Jelly Rolls"/>
    <property type="match status" value="1"/>
</dbReference>
<organism evidence="4 5">
    <name type="scientific">Chelonobacter oris</name>
    <dbReference type="NCBI Taxonomy" id="505317"/>
    <lineage>
        <taxon>Bacteria</taxon>
        <taxon>Pseudomonadati</taxon>
        <taxon>Pseudomonadota</taxon>
        <taxon>Gammaproteobacteria</taxon>
        <taxon>Pasteurellales</taxon>
        <taxon>Pasteurellaceae</taxon>
        <taxon>Chelonobacter</taxon>
    </lineage>
</organism>
<dbReference type="CDD" id="cd04587">
    <property type="entry name" value="CBS_pair_CAP-ED_NT_Pol-beta-like_DUF294_assoc"/>
    <property type="match status" value="1"/>
</dbReference>
<evidence type="ECO:0000313" key="5">
    <source>
        <dbReference type="Proteomes" id="UP000030380"/>
    </source>
</evidence>
<keyword evidence="5" id="KW-1185">Reference proteome</keyword>
<dbReference type="STRING" id="505317.OA57_00550"/>
<reference evidence="4 5" key="1">
    <citation type="submission" date="2014-11" db="EMBL/GenBank/DDBJ databases">
        <title>Draft genome sequence of Chelonobacter oris 1662T, associated with respiratory disease in Hermann's Tortoises.</title>
        <authorList>
            <person name="Kudirkiene E."/>
            <person name="Hansen M.J."/>
            <person name="Bojesen A.M."/>
        </authorList>
    </citation>
    <scope>NUCLEOTIDE SEQUENCE [LARGE SCALE GENOMIC DNA]</scope>
    <source>
        <strain evidence="4 5">1662</strain>
    </source>
</reference>
<dbReference type="AlphaFoldDB" id="A0A0A3BDH4"/>
<dbReference type="PROSITE" id="PS51371">
    <property type="entry name" value="CBS"/>
    <property type="match status" value="2"/>
</dbReference>
<dbReference type="SMART" id="SM00116">
    <property type="entry name" value="CBS"/>
    <property type="match status" value="2"/>
</dbReference>
<evidence type="ECO:0000259" key="3">
    <source>
        <dbReference type="PROSITE" id="PS51371"/>
    </source>
</evidence>
<dbReference type="CDD" id="cd05401">
    <property type="entry name" value="NT_GlnE_GlnD_like"/>
    <property type="match status" value="1"/>
</dbReference>
<dbReference type="SMART" id="SM00100">
    <property type="entry name" value="cNMP"/>
    <property type="match status" value="1"/>
</dbReference>
<dbReference type="InterPro" id="IPR000595">
    <property type="entry name" value="cNMP-bd_dom"/>
</dbReference>
<sequence>MDASLIPNIELFIAQVDPFNHLPKALISQIAANIEIRYLPQGEVIAFAEQTDKRLLYIIRIGAIDQKKTNGELRARLESGSVFGFSIFNPKEDEKYTACAIENCLIYQIPYTLLNDILQQHPEYAAYFANEAGVRLHNASKSGWLQNQDGIFMKTVDEVANRKVATVAASATIRETAQSMCRQRRSSALIMHNGKLVGIVNDRDMTKKVVAQALDVNLPISSVMTPNPPTVAAHDLVLNAISLMMRHNLRNLPVMVDDTVIGILTATDLVQKNSTQSIFMINHIFQADSLPLLITLSAKRGAIFEALIEGGVDYQNMMQVMTLIADAFHQKLLMMAEHQLGTPPCAYCWIVAGSQARYEIHPLSDQDNAIITERELNGEERHYFSQLAEFVNDGLDKCGYERCSGGYMASNPKWCQSLAQWKHHFEHWILNPEREGLLNASVLMDLRAVYGASELAGELSRFFVERIQNNSRFLAFLVANTVRVKPPLSIFRNFVLIKDGEHKNKLNLKKRAISLLVDLGRIYALSAGIVQTKSTEERFTACYEKKTINKEMLDDILGAYRFVCEVRFKYQLEEWRRQVPLTNHIAPDELTSFERNNLKDAFRLIAKLQEAAEMRFSQKGLIR</sequence>
<dbReference type="PANTHER" id="PTHR48108">
    <property type="entry name" value="CBS DOMAIN-CONTAINING PROTEIN CBSX2, CHLOROPLASTIC"/>
    <property type="match status" value="1"/>
</dbReference>
<dbReference type="Pfam" id="PF10335">
    <property type="entry name" value="DUF294_C"/>
    <property type="match status" value="1"/>
</dbReference>
<dbReference type="InterPro" id="IPR014710">
    <property type="entry name" value="RmlC-like_jellyroll"/>
</dbReference>
<dbReference type="PANTHER" id="PTHR48108:SF26">
    <property type="entry name" value="CBS DOMAIN-CONTAINING PROTEIN DDB_G0289609"/>
    <property type="match status" value="1"/>
</dbReference>
<dbReference type="GO" id="GO:0008773">
    <property type="term" value="F:[protein-PII] uridylyltransferase activity"/>
    <property type="evidence" value="ECO:0007669"/>
    <property type="project" value="InterPro"/>
</dbReference>
<dbReference type="InterPro" id="IPR018490">
    <property type="entry name" value="cNMP-bd_dom_sf"/>
</dbReference>
<feature type="domain" description="CBS" evidence="3">
    <location>
        <begin position="224"/>
        <end position="280"/>
    </location>
</feature>
<evidence type="ECO:0000256" key="1">
    <source>
        <dbReference type="ARBA" id="ARBA00022737"/>
    </source>
</evidence>
<dbReference type="InterPro" id="IPR000644">
    <property type="entry name" value="CBS_dom"/>
</dbReference>
<dbReference type="OrthoDB" id="9808528at2"/>
<protein>
    <submittedName>
        <fullName evidence="4">Histidine kinase</fullName>
    </submittedName>
</protein>
<dbReference type="CDD" id="cd00038">
    <property type="entry name" value="CAP_ED"/>
    <property type="match status" value="1"/>
</dbReference>
<feature type="domain" description="CBS" evidence="3">
    <location>
        <begin position="160"/>
        <end position="216"/>
    </location>
</feature>
<dbReference type="Gene3D" id="3.10.580.10">
    <property type="entry name" value="CBS-domain"/>
    <property type="match status" value="1"/>
</dbReference>
<dbReference type="SUPFAM" id="SSF54631">
    <property type="entry name" value="CBS-domain pair"/>
    <property type="match status" value="1"/>
</dbReference>
<keyword evidence="4" id="KW-0808">Transferase</keyword>
<dbReference type="Pfam" id="PF00571">
    <property type="entry name" value="CBS"/>
    <property type="match status" value="2"/>
</dbReference>
<accession>A0A0A3BDH4</accession>
<keyword evidence="1" id="KW-0677">Repeat</keyword>
<dbReference type="InterPro" id="IPR051462">
    <property type="entry name" value="CBS_domain-containing"/>
</dbReference>
<dbReference type="EMBL" id="JSUM01000001">
    <property type="protein sequence ID" value="KGQ71589.1"/>
    <property type="molecule type" value="Genomic_DNA"/>
</dbReference>
<evidence type="ECO:0000256" key="2">
    <source>
        <dbReference type="PROSITE-ProRule" id="PRU00703"/>
    </source>
</evidence>
<dbReference type="Proteomes" id="UP000030380">
    <property type="component" value="Unassembled WGS sequence"/>
</dbReference>
<proteinExistence type="predicted"/>